<dbReference type="SUPFAM" id="SSF51735">
    <property type="entry name" value="NAD(P)-binding Rossmann-fold domains"/>
    <property type="match status" value="1"/>
</dbReference>
<dbReference type="PRINTS" id="PR00080">
    <property type="entry name" value="SDRFAMILY"/>
</dbReference>
<comment type="similarity">
    <text evidence="1">Belongs to the short-chain dehydrogenases/reductases (SDR) family.</text>
</comment>
<dbReference type="AlphaFoldDB" id="A0A0R1EQC8"/>
<dbReference type="eggNOG" id="COG1028">
    <property type="taxonomic scope" value="Bacteria"/>
</dbReference>
<dbReference type="Pfam" id="PF13561">
    <property type="entry name" value="adh_short_C2"/>
    <property type="match status" value="1"/>
</dbReference>
<gene>
    <name evidence="3" type="ORF">FD51_GL001123</name>
</gene>
<name>A0A0R1EQC8_LACZE</name>
<sequence>MVLVGFTALRRKFFMADWLGLKDKVVVVTGAVGGMGTRFCEAFAEHGANVVLVDIKKDAIETAAKALSEKYGVQTLPLATDTTNEDEVDDAVKAVVAKFGRADILVNTAAILRFAPFEDLRLDEWKTALNINLTGYFLMSQRFGRQMIAQHHGTMVHISTVAAVFPETYSGAYSTTKAAVNMLSKQMAAEWGQFGIRSNCVMPCLVKTPMSADFYKDPKVLDGRERLVASRRIGDLDDITNAVLYLSSERSDYTNGGELRVDGGLGIMMQDMIPKPGGRREYAVKAHQAKK</sequence>
<comment type="caution">
    <text evidence="3">The sequence shown here is derived from an EMBL/GenBank/DDBJ whole genome shotgun (WGS) entry which is preliminary data.</text>
</comment>
<dbReference type="GO" id="GO:0008206">
    <property type="term" value="P:bile acid metabolic process"/>
    <property type="evidence" value="ECO:0007669"/>
    <property type="project" value="UniProtKB-ARBA"/>
</dbReference>
<dbReference type="Proteomes" id="UP000051984">
    <property type="component" value="Unassembled WGS sequence"/>
</dbReference>
<accession>A0A0R1EQC8</accession>
<dbReference type="FunFam" id="3.40.50.720:FF:000084">
    <property type="entry name" value="Short-chain dehydrogenase reductase"/>
    <property type="match status" value="1"/>
</dbReference>
<evidence type="ECO:0000313" key="4">
    <source>
        <dbReference type="Proteomes" id="UP000051984"/>
    </source>
</evidence>
<dbReference type="PATRIC" id="fig|1423816.3.peg.1164"/>
<evidence type="ECO:0000256" key="1">
    <source>
        <dbReference type="ARBA" id="ARBA00006484"/>
    </source>
</evidence>
<evidence type="ECO:0000313" key="3">
    <source>
        <dbReference type="EMBL" id="KRK11549.1"/>
    </source>
</evidence>
<dbReference type="PRINTS" id="PR00081">
    <property type="entry name" value="GDHRDH"/>
</dbReference>
<dbReference type="PANTHER" id="PTHR42760">
    <property type="entry name" value="SHORT-CHAIN DEHYDROGENASES/REDUCTASES FAMILY MEMBER"/>
    <property type="match status" value="1"/>
</dbReference>
<dbReference type="GO" id="GO:0030497">
    <property type="term" value="P:fatty acid elongation"/>
    <property type="evidence" value="ECO:0007669"/>
    <property type="project" value="TreeGrafter"/>
</dbReference>
<dbReference type="Gene3D" id="3.40.50.720">
    <property type="entry name" value="NAD(P)-binding Rossmann-like Domain"/>
    <property type="match status" value="1"/>
</dbReference>
<evidence type="ECO:0000256" key="2">
    <source>
        <dbReference type="ARBA" id="ARBA00023002"/>
    </source>
</evidence>
<dbReference type="CDD" id="cd05233">
    <property type="entry name" value="SDR_c"/>
    <property type="match status" value="1"/>
</dbReference>
<dbReference type="InterPro" id="IPR036291">
    <property type="entry name" value="NAD(P)-bd_dom_sf"/>
</dbReference>
<proteinExistence type="inferred from homology"/>
<dbReference type="PANTHER" id="PTHR42760:SF123">
    <property type="entry name" value="OXIDOREDUCTASE"/>
    <property type="match status" value="1"/>
</dbReference>
<dbReference type="InterPro" id="IPR002347">
    <property type="entry name" value="SDR_fam"/>
</dbReference>
<protein>
    <submittedName>
        <fullName evidence="3">Short-chain alcohol dehydrogenase</fullName>
    </submittedName>
</protein>
<dbReference type="GO" id="GO:0016616">
    <property type="term" value="F:oxidoreductase activity, acting on the CH-OH group of donors, NAD or NADP as acceptor"/>
    <property type="evidence" value="ECO:0007669"/>
    <property type="project" value="TreeGrafter"/>
</dbReference>
<organism evidence="3 4">
    <name type="scientific">Lacticaseibacillus zeae DSM 20178 = KCTC 3804</name>
    <dbReference type="NCBI Taxonomy" id="1423816"/>
    <lineage>
        <taxon>Bacteria</taxon>
        <taxon>Bacillati</taxon>
        <taxon>Bacillota</taxon>
        <taxon>Bacilli</taxon>
        <taxon>Lactobacillales</taxon>
        <taxon>Lactobacillaceae</taxon>
        <taxon>Lacticaseibacillus</taxon>
    </lineage>
</organism>
<keyword evidence="2" id="KW-0560">Oxidoreductase</keyword>
<reference evidence="3 4" key="1">
    <citation type="journal article" date="2015" name="Genome Announc.">
        <title>Expanding the biotechnology potential of lactobacilli through comparative genomics of 213 strains and associated genera.</title>
        <authorList>
            <person name="Sun Z."/>
            <person name="Harris H.M."/>
            <person name="McCann A."/>
            <person name="Guo C."/>
            <person name="Argimon S."/>
            <person name="Zhang W."/>
            <person name="Yang X."/>
            <person name="Jeffery I.B."/>
            <person name="Cooney J.C."/>
            <person name="Kagawa T.F."/>
            <person name="Liu W."/>
            <person name="Song Y."/>
            <person name="Salvetti E."/>
            <person name="Wrobel A."/>
            <person name="Rasinkangas P."/>
            <person name="Parkhill J."/>
            <person name="Rea M.C."/>
            <person name="O'Sullivan O."/>
            <person name="Ritari J."/>
            <person name="Douillard F.P."/>
            <person name="Paul Ross R."/>
            <person name="Yang R."/>
            <person name="Briner A.E."/>
            <person name="Felis G.E."/>
            <person name="de Vos W.M."/>
            <person name="Barrangou R."/>
            <person name="Klaenhammer T.R."/>
            <person name="Caufield P.W."/>
            <person name="Cui Y."/>
            <person name="Zhang H."/>
            <person name="O'Toole P.W."/>
        </authorList>
    </citation>
    <scope>NUCLEOTIDE SEQUENCE [LARGE SCALE GENOMIC DNA]</scope>
    <source>
        <strain evidence="3 4">DSM 20178</strain>
    </source>
</reference>
<dbReference type="EMBL" id="AZCT01000017">
    <property type="protein sequence ID" value="KRK11549.1"/>
    <property type="molecule type" value="Genomic_DNA"/>
</dbReference>